<reference evidence="4" key="1">
    <citation type="submission" date="2016-06" db="UniProtKB">
        <authorList>
            <consortium name="WormBaseParasite"/>
        </authorList>
    </citation>
    <scope>IDENTIFICATION</scope>
</reference>
<accession>A0A183SV91</accession>
<name>A0A183SV91_SCHSO</name>
<evidence type="ECO:0000313" key="4">
    <source>
        <dbReference type="WBParaSite" id="SSLN_0000845701-mRNA-1"/>
    </source>
</evidence>
<organism evidence="4">
    <name type="scientific">Schistocephalus solidus</name>
    <name type="common">Tapeworm</name>
    <dbReference type="NCBI Taxonomy" id="70667"/>
    <lineage>
        <taxon>Eukaryota</taxon>
        <taxon>Metazoa</taxon>
        <taxon>Spiralia</taxon>
        <taxon>Lophotrochozoa</taxon>
        <taxon>Platyhelminthes</taxon>
        <taxon>Cestoda</taxon>
        <taxon>Eucestoda</taxon>
        <taxon>Diphyllobothriidea</taxon>
        <taxon>Diphyllobothriidae</taxon>
        <taxon>Schistocephalus</taxon>
    </lineage>
</organism>
<dbReference type="AlphaFoldDB" id="A0A183SV91"/>
<evidence type="ECO:0000256" key="1">
    <source>
        <dbReference type="SAM" id="MobiDB-lite"/>
    </source>
</evidence>
<sequence length="238" mass="26804">MMESKSELAIVITIVNDQVHLILRPSAKALERSQRQNRKQRSAHLVQLPSLSSHHRLVPPQPPPADTTPPSVPKPVAASPLLLRLPAEQTGQPEGQCDQYHWRLQPWSYLLLIRHTDGARDDVADALSRRSTTHLQLSSGINLAEMAAEQRHVGSSCDEDVSALQLHHLFAAKFSPPYTTYLTLGVELPTSYYLSEIIGFDSNCWRGCQKTSYRFESVFDFLLQETLACRNTLQHSWS</sequence>
<proteinExistence type="predicted"/>
<feature type="compositionally biased region" description="Pro residues" evidence="1">
    <location>
        <begin position="59"/>
        <end position="73"/>
    </location>
</feature>
<protein>
    <submittedName>
        <fullName evidence="2 4">Uncharacterized protein</fullName>
    </submittedName>
</protein>
<dbReference type="EMBL" id="UYSU01034491">
    <property type="protein sequence ID" value="VDL94524.1"/>
    <property type="molecule type" value="Genomic_DNA"/>
</dbReference>
<evidence type="ECO:0000313" key="2">
    <source>
        <dbReference type="EMBL" id="VDL94524.1"/>
    </source>
</evidence>
<dbReference type="WBParaSite" id="SSLN_0000845701-mRNA-1">
    <property type="protein sequence ID" value="SSLN_0000845701-mRNA-1"/>
    <property type="gene ID" value="SSLN_0000845701"/>
</dbReference>
<feature type="region of interest" description="Disordered" evidence="1">
    <location>
        <begin position="32"/>
        <end position="76"/>
    </location>
</feature>
<gene>
    <name evidence="2" type="ORF">SSLN_LOCUS8139</name>
</gene>
<keyword evidence="3" id="KW-1185">Reference proteome</keyword>
<dbReference type="Proteomes" id="UP000275846">
    <property type="component" value="Unassembled WGS sequence"/>
</dbReference>
<reference evidence="2 3" key="2">
    <citation type="submission" date="2018-11" db="EMBL/GenBank/DDBJ databases">
        <authorList>
            <consortium name="Pathogen Informatics"/>
        </authorList>
    </citation>
    <scope>NUCLEOTIDE SEQUENCE [LARGE SCALE GENOMIC DNA]</scope>
    <source>
        <strain evidence="2 3">NST_G2</strain>
    </source>
</reference>
<evidence type="ECO:0000313" key="3">
    <source>
        <dbReference type="Proteomes" id="UP000275846"/>
    </source>
</evidence>